<evidence type="ECO:0000256" key="1">
    <source>
        <dbReference type="ARBA" id="ARBA00012513"/>
    </source>
</evidence>
<keyword evidence="3" id="KW-0808">Transferase</keyword>
<dbReference type="GO" id="GO:0004694">
    <property type="term" value="F:eukaryotic translation initiation factor 2alpha kinase activity"/>
    <property type="evidence" value="ECO:0007669"/>
    <property type="project" value="TreeGrafter"/>
</dbReference>
<protein>
    <recommendedName>
        <fullName evidence="1">non-specific serine/threonine protein kinase</fullName>
        <ecNumber evidence="1">2.7.11.1</ecNumber>
    </recommendedName>
</protein>
<evidence type="ECO:0000256" key="4">
    <source>
        <dbReference type="ARBA" id="ARBA00022741"/>
    </source>
</evidence>
<evidence type="ECO:0000313" key="10">
    <source>
        <dbReference type="Proteomes" id="UP000503462"/>
    </source>
</evidence>
<dbReference type="Gene3D" id="1.10.510.10">
    <property type="entry name" value="Transferase(Phosphotransferase) domain 1"/>
    <property type="match status" value="1"/>
</dbReference>
<dbReference type="PANTHER" id="PTHR11042:SF160">
    <property type="entry name" value="EUKARYOTIC TRANSLATION INITIATION FACTOR 2-ALPHA KINASE 1"/>
    <property type="match status" value="1"/>
</dbReference>
<dbReference type="Pfam" id="PF00069">
    <property type="entry name" value="Pkinase"/>
    <property type="match status" value="1"/>
</dbReference>
<feature type="transmembrane region" description="Helical" evidence="7">
    <location>
        <begin position="105"/>
        <end position="124"/>
    </location>
</feature>
<keyword evidence="7" id="KW-0472">Membrane</keyword>
<evidence type="ECO:0000256" key="5">
    <source>
        <dbReference type="ARBA" id="ARBA00022777"/>
    </source>
</evidence>
<gene>
    <name evidence="9" type="ORF">AMS68_003546</name>
</gene>
<evidence type="ECO:0000256" key="6">
    <source>
        <dbReference type="ARBA" id="ARBA00022840"/>
    </source>
</evidence>
<reference evidence="9 10" key="1">
    <citation type="journal article" date="2016" name="Sci. Rep.">
        <title>Peltaster fructicola genome reveals evolution from an invasive phytopathogen to an ectophytic parasite.</title>
        <authorList>
            <person name="Xu C."/>
            <person name="Chen H."/>
            <person name="Gleason M.L."/>
            <person name="Xu J.R."/>
            <person name="Liu H."/>
            <person name="Zhang R."/>
            <person name="Sun G."/>
        </authorList>
    </citation>
    <scope>NUCLEOTIDE SEQUENCE [LARGE SCALE GENOMIC DNA]</scope>
    <source>
        <strain evidence="9 10">LNHT1506</strain>
    </source>
</reference>
<evidence type="ECO:0000313" key="9">
    <source>
        <dbReference type="EMBL" id="QIW98028.1"/>
    </source>
</evidence>
<keyword evidence="7" id="KW-1133">Transmembrane helix</keyword>
<sequence>MRTVGEAVQELHEKDWVHAGACEEIALGRLYRHVLPDVKPDNVLVDWTCDIDGRNKTVISTVLGDFDLAYKLERDQALITPHAIGNAMWRNPEGQTGVVTRASDIYSLGLLYLFILGAGEMLLLHDYRQLLQPGISPEQEIVNRHFAYFGPVPDGIYTHIKKEIWRAAFKEASAAADKLVATRPQLRARFWLEELGPTAADMLARMTNLDPAARPSIQEVLSHAYWEESA</sequence>
<evidence type="ECO:0000256" key="3">
    <source>
        <dbReference type="ARBA" id="ARBA00022679"/>
    </source>
</evidence>
<dbReference type="GO" id="GO:0005524">
    <property type="term" value="F:ATP binding"/>
    <property type="evidence" value="ECO:0007669"/>
    <property type="project" value="UniProtKB-KW"/>
</dbReference>
<keyword evidence="6" id="KW-0067">ATP-binding</keyword>
<dbReference type="GO" id="GO:0005634">
    <property type="term" value="C:nucleus"/>
    <property type="evidence" value="ECO:0007669"/>
    <property type="project" value="TreeGrafter"/>
</dbReference>
<evidence type="ECO:0000256" key="7">
    <source>
        <dbReference type="SAM" id="Phobius"/>
    </source>
</evidence>
<dbReference type="GO" id="GO:0005737">
    <property type="term" value="C:cytoplasm"/>
    <property type="evidence" value="ECO:0007669"/>
    <property type="project" value="TreeGrafter"/>
</dbReference>
<feature type="domain" description="Protein kinase" evidence="8">
    <location>
        <begin position="1"/>
        <end position="226"/>
    </location>
</feature>
<evidence type="ECO:0000256" key="2">
    <source>
        <dbReference type="ARBA" id="ARBA00022527"/>
    </source>
</evidence>
<keyword evidence="2" id="KW-0723">Serine/threonine-protein kinase</keyword>
<dbReference type="PROSITE" id="PS50011">
    <property type="entry name" value="PROTEIN_KINASE_DOM"/>
    <property type="match status" value="1"/>
</dbReference>
<dbReference type="AlphaFoldDB" id="A0A6H0XTT4"/>
<dbReference type="InterPro" id="IPR000719">
    <property type="entry name" value="Prot_kinase_dom"/>
</dbReference>
<dbReference type="EC" id="2.7.11.1" evidence="1"/>
<proteinExistence type="predicted"/>
<dbReference type="InterPro" id="IPR011009">
    <property type="entry name" value="Kinase-like_dom_sf"/>
</dbReference>
<accession>A0A6H0XTT4</accession>
<dbReference type="SUPFAM" id="SSF56112">
    <property type="entry name" value="Protein kinase-like (PK-like)"/>
    <property type="match status" value="1"/>
</dbReference>
<dbReference type="Proteomes" id="UP000503462">
    <property type="component" value="Chromosome 2"/>
</dbReference>
<dbReference type="InterPro" id="IPR050339">
    <property type="entry name" value="CC_SR_Kinase"/>
</dbReference>
<keyword evidence="5" id="KW-0418">Kinase</keyword>
<keyword evidence="7" id="KW-0812">Transmembrane</keyword>
<keyword evidence="4" id="KW-0547">Nucleotide-binding</keyword>
<organism evidence="9 10">
    <name type="scientific">Peltaster fructicola</name>
    <dbReference type="NCBI Taxonomy" id="286661"/>
    <lineage>
        <taxon>Eukaryota</taxon>
        <taxon>Fungi</taxon>
        <taxon>Dikarya</taxon>
        <taxon>Ascomycota</taxon>
        <taxon>Pezizomycotina</taxon>
        <taxon>Dothideomycetes</taxon>
        <taxon>Dothideomycetes incertae sedis</taxon>
        <taxon>Peltaster</taxon>
    </lineage>
</organism>
<name>A0A6H0XTT4_9PEZI</name>
<dbReference type="EMBL" id="CP051140">
    <property type="protein sequence ID" value="QIW98028.1"/>
    <property type="molecule type" value="Genomic_DNA"/>
</dbReference>
<dbReference type="OrthoDB" id="10252171at2759"/>
<evidence type="ECO:0000259" key="8">
    <source>
        <dbReference type="PROSITE" id="PS50011"/>
    </source>
</evidence>
<dbReference type="PANTHER" id="PTHR11042">
    <property type="entry name" value="EUKARYOTIC TRANSLATION INITIATION FACTOR 2-ALPHA KINASE EIF2-ALPHA KINASE -RELATED"/>
    <property type="match status" value="1"/>
</dbReference>
<keyword evidence="10" id="KW-1185">Reference proteome</keyword>